<proteinExistence type="inferred from homology"/>
<dbReference type="GO" id="GO:0006281">
    <property type="term" value="P:DNA repair"/>
    <property type="evidence" value="ECO:0007669"/>
    <property type="project" value="UniProtKB-KW"/>
</dbReference>
<dbReference type="FunFam" id="1.10.10.10:FF:000214">
    <property type="entry name" value="Methylated-DNA--protein-cysteine methyltransferase"/>
    <property type="match status" value="1"/>
</dbReference>
<dbReference type="EC" id="2.1.1.63" evidence="4"/>
<comment type="catalytic activity">
    <reaction evidence="1">
        <text>a 4-O-methyl-thymidine in DNA + L-cysteinyl-[protein] = a thymidine in DNA + S-methyl-L-cysteinyl-[protein]</text>
        <dbReference type="Rhea" id="RHEA:53428"/>
        <dbReference type="Rhea" id="RHEA-COMP:10131"/>
        <dbReference type="Rhea" id="RHEA-COMP:10132"/>
        <dbReference type="Rhea" id="RHEA-COMP:13555"/>
        <dbReference type="Rhea" id="RHEA-COMP:13556"/>
        <dbReference type="ChEBI" id="CHEBI:29950"/>
        <dbReference type="ChEBI" id="CHEBI:82612"/>
        <dbReference type="ChEBI" id="CHEBI:137386"/>
        <dbReference type="ChEBI" id="CHEBI:137387"/>
        <dbReference type="EC" id="2.1.1.63"/>
    </reaction>
</comment>
<dbReference type="Proteomes" id="UP000217838">
    <property type="component" value="Unassembled WGS sequence"/>
</dbReference>
<dbReference type="InterPro" id="IPR014048">
    <property type="entry name" value="MethylDNA_cys_MeTrfase_DNA-bd"/>
</dbReference>
<keyword evidence="7" id="KW-0808">Transferase</keyword>
<keyword evidence="9" id="KW-0234">DNA repair</keyword>
<evidence type="ECO:0000256" key="6">
    <source>
        <dbReference type="ARBA" id="ARBA00022603"/>
    </source>
</evidence>
<dbReference type="GO" id="GO:0003908">
    <property type="term" value="F:methylated-DNA-[protein]-cysteine S-methyltransferase activity"/>
    <property type="evidence" value="ECO:0007669"/>
    <property type="project" value="UniProtKB-EC"/>
</dbReference>
<dbReference type="InterPro" id="IPR036388">
    <property type="entry name" value="WH-like_DNA-bd_sf"/>
</dbReference>
<dbReference type="Gene3D" id="1.10.10.10">
    <property type="entry name" value="Winged helix-like DNA-binding domain superfamily/Winged helix DNA-binding domain"/>
    <property type="match status" value="1"/>
</dbReference>
<dbReference type="PANTHER" id="PTHR46460:SF1">
    <property type="entry name" value="METHYLATED-DNA--PROTEIN-CYSTEINE METHYLTRANSFERASE"/>
    <property type="match status" value="1"/>
</dbReference>
<dbReference type="CDD" id="cd06445">
    <property type="entry name" value="ATase"/>
    <property type="match status" value="1"/>
</dbReference>
<dbReference type="EMBL" id="NVUU01000125">
    <property type="protein sequence ID" value="PCI91774.1"/>
    <property type="molecule type" value="Genomic_DNA"/>
</dbReference>
<evidence type="ECO:0000313" key="12">
    <source>
        <dbReference type="EMBL" id="PCI91774.1"/>
    </source>
</evidence>
<dbReference type="InterPro" id="IPR036217">
    <property type="entry name" value="MethylDNA_cys_MeTrfase_DNAb"/>
</dbReference>
<evidence type="ECO:0000256" key="8">
    <source>
        <dbReference type="ARBA" id="ARBA00022763"/>
    </source>
</evidence>
<gene>
    <name evidence="12" type="ORF">COB11_08165</name>
</gene>
<evidence type="ECO:0000256" key="5">
    <source>
        <dbReference type="ARBA" id="ARBA00015377"/>
    </source>
</evidence>
<sequence length="167" mass="18966">MYPHLKYYLAVSFPLKLRIYLTNHSLKKIKLERSTRDQVECIFYPESSPTDAKAHELIEKTLLWMQLYFSRKDPGFTPPLEPFATEFSRSVLSKLSETSFGSVLTYKELGTLIDKPGAARAVGTALHKNPYALIIPCHRVVSKKDIGGFAYPIEIKKLLLAFEKGSI</sequence>
<name>A0A2A4YAM8_UNCAE</name>
<dbReference type="PANTHER" id="PTHR46460">
    <property type="entry name" value="METHYLATED-DNA--PROTEIN-CYSTEINE METHYLTRANSFERASE"/>
    <property type="match status" value="1"/>
</dbReference>
<accession>A0A2A4YAM8</accession>
<dbReference type="PROSITE" id="PS00374">
    <property type="entry name" value="MGMT"/>
    <property type="match status" value="1"/>
</dbReference>
<keyword evidence="6" id="KW-0489">Methyltransferase</keyword>
<comment type="function">
    <text evidence="2">Involved in the cellular defense against the biological effects of O6-methylguanine (O6-MeG) and O4-methylthymine (O4-MeT) in DNA. Repairs the methylated nucleobase in DNA by stoichiometrically transferring the methyl group to a cysteine residue in the enzyme. This is a suicide reaction: the enzyme is irreversibly inactivated.</text>
</comment>
<dbReference type="AlphaFoldDB" id="A0A2A4YAM8"/>
<comment type="similarity">
    <text evidence="3">Belongs to the MGMT family.</text>
</comment>
<reference evidence="13" key="1">
    <citation type="submission" date="2017-08" db="EMBL/GenBank/DDBJ databases">
        <title>A dynamic microbial community with high functional redundancy inhabits the cold, oxic subseafloor aquifer.</title>
        <authorList>
            <person name="Tully B.J."/>
            <person name="Wheat C.G."/>
            <person name="Glazer B.T."/>
            <person name="Huber J.A."/>
        </authorList>
    </citation>
    <scope>NUCLEOTIDE SEQUENCE [LARGE SCALE GENOMIC DNA]</scope>
</reference>
<evidence type="ECO:0000259" key="11">
    <source>
        <dbReference type="Pfam" id="PF01035"/>
    </source>
</evidence>
<evidence type="ECO:0000256" key="2">
    <source>
        <dbReference type="ARBA" id="ARBA00003317"/>
    </source>
</evidence>
<evidence type="ECO:0000256" key="7">
    <source>
        <dbReference type="ARBA" id="ARBA00022679"/>
    </source>
</evidence>
<dbReference type="SUPFAM" id="SSF46767">
    <property type="entry name" value="Methylated DNA-protein cysteine methyltransferase, C-terminal domain"/>
    <property type="match status" value="1"/>
</dbReference>
<comment type="caution">
    <text evidence="12">The sequence shown here is derived from an EMBL/GenBank/DDBJ whole genome shotgun (WGS) entry which is preliminary data.</text>
</comment>
<evidence type="ECO:0000256" key="4">
    <source>
        <dbReference type="ARBA" id="ARBA00011918"/>
    </source>
</evidence>
<keyword evidence="8" id="KW-0227">DNA damage</keyword>
<dbReference type="Pfam" id="PF01035">
    <property type="entry name" value="DNA_binding_1"/>
    <property type="match status" value="1"/>
</dbReference>
<evidence type="ECO:0000256" key="3">
    <source>
        <dbReference type="ARBA" id="ARBA00008711"/>
    </source>
</evidence>
<organism evidence="12 13">
    <name type="scientific">Aerophobetes bacterium</name>
    <dbReference type="NCBI Taxonomy" id="2030807"/>
    <lineage>
        <taxon>Bacteria</taxon>
        <taxon>Candidatus Aerophobota</taxon>
    </lineage>
</organism>
<comment type="catalytic activity">
    <reaction evidence="10">
        <text>a 6-O-methyl-2'-deoxyguanosine in DNA + L-cysteinyl-[protein] = S-methyl-L-cysteinyl-[protein] + a 2'-deoxyguanosine in DNA</text>
        <dbReference type="Rhea" id="RHEA:24000"/>
        <dbReference type="Rhea" id="RHEA-COMP:10131"/>
        <dbReference type="Rhea" id="RHEA-COMP:10132"/>
        <dbReference type="Rhea" id="RHEA-COMP:11367"/>
        <dbReference type="Rhea" id="RHEA-COMP:11368"/>
        <dbReference type="ChEBI" id="CHEBI:29950"/>
        <dbReference type="ChEBI" id="CHEBI:82612"/>
        <dbReference type="ChEBI" id="CHEBI:85445"/>
        <dbReference type="ChEBI" id="CHEBI:85448"/>
        <dbReference type="EC" id="2.1.1.63"/>
    </reaction>
</comment>
<evidence type="ECO:0000313" key="13">
    <source>
        <dbReference type="Proteomes" id="UP000217838"/>
    </source>
</evidence>
<feature type="domain" description="Methylated-DNA-[protein]-cysteine S-methyltransferase DNA binding" evidence="11">
    <location>
        <begin position="86"/>
        <end position="164"/>
    </location>
</feature>
<dbReference type="GO" id="GO:0032259">
    <property type="term" value="P:methylation"/>
    <property type="evidence" value="ECO:0007669"/>
    <property type="project" value="UniProtKB-KW"/>
</dbReference>
<dbReference type="NCBIfam" id="TIGR00589">
    <property type="entry name" value="ogt"/>
    <property type="match status" value="1"/>
</dbReference>
<dbReference type="InterPro" id="IPR001497">
    <property type="entry name" value="MethylDNA_cys_MeTrfase_AS"/>
</dbReference>
<evidence type="ECO:0000256" key="9">
    <source>
        <dbReference type="ARBA" id="ARBA00023204"/>
    </source>
</evidence>
<protein>
    <recommendedName>
        <fullName evidence="5">Methylated-DNA--protein-cysteine methyltransferase</fullName>
        <ecNumber evidence="4">2.1.1.63</ecNumber>
    </recommendedName>
</protein>
<evidence type="ECO:0000256" key="10">
    <source>
        <dbReference type="ARBA" id="ARBA00049348"/>
    </source>
</evidence>
<evidence type="ECO:0000256" key="1">
    <source>
        <dbReference type="ARBA" id="ARBA00001286"/>
    </source>
</evidence>